<gene>
    <name evidence="6" type="ORF">M3202_04355</name>
</gene>
<reference evidence="6" key="1">
    <citation type="submission" date="2022-05" db="EMBL/GenBank/DDBJ databases">
        <title>Comparative Genomics of Spacecraft Associated Microbes.</title>
        <authorList>
            <person name="Tran M.T."/>
            <person name="Wright A."/>
            <person name="Seuylemezian A."/>
            <person name="Eisen J."/>
            <person name="Coil D."/>
        </authorList>
    </citation>
    <scope>NUCLEOTIDE SEQUENCE</scope>
    <source>
        <strain evidence="6">214.1.1</strain>
    </source>
</reference>
<sequence>MKHDQEMKDFLKNLFQQSADITMEEHVLVKGEERNSVLVLFCNGLIDKKMINENLQEFQHAYADNGVRGIESVRCSIRLNLDGKKRKKEAEETLLDKVYSGYTAFFIGHRCFLSDTVNPPVRTPEESTTEVSLRGPRDAFVEDIRSNVALIRKRLKTRTLVAKQFEIGKRSKTNVQLLYLSDVVNQELIEEVTRRLEQIDIDILETDNQLLALLSDNQLALFPLLKATSRPDGVVASLAVGRCAIMLDNVPNVLIAPANLIFNLKTPEDQHIPYYYGTFELLIRFLGLFTSLFLPAFWVALTSFNVEQLPFSLVATIGSSRLGVPFSTSVEMLLVIGLFEIFREAGVRLPKAVGQTIAVVGGLIVGDAAIRAGLTSPTMLVVSAMTAVSTFTLGNQALYGTVSILRILAILLSSILGMLGFFSSVFLVLGYLAKLESFGLPYLSPISPFDRNDVMKALFKLPVVSVKERAQTLNVNDPDRKE</sequence>
<feature type="transmembrane region" description="Helical" evidence="5">
    <location>
        <begin position="322"/>
        <end position="341"/>
    </location>
</feature>
<proteinExistence type="inferred from homology"/>
<dbReference type="PANTHER" id="PTHR22550">
    <property type="entry name" value="SPORE GERMINATION PROTEIN"/>
    <property type="match status" value="1"/>
</dbReference>
<evidence type="ECO:0000256" key="2">
    <source>
        <dbReference type="ARBA" id="ARBA00005278"/>
    </source>
</evidence>
<comment type="caution">
    <text evidence="6">The sequence shown here is derived from an EMBL/GenBank/DDBJ whole genome shotgun (WGS) entry which is preliminary data.</text>
</comment>
<accession>A0A9X2DQ36</accession>
<name>A0A9X2DQ36_9BACI</name>
<feature type="transmembrane region" description="Helical" evidence="5">
    <location>
        <begin position="380"/>
        <end position="400"/>
    </location>
</feature>
<dbReference type="InterPro" id="IPR050768">
    <property type="entry name" value="UPF0353/GerABKA_families"/>
</dbReference>
<feature type="transmembrane region" description="Helical" evidence="5">
    <location>
        <begin position="407"/>
        <end position="433"/>
    </location>
</feature>
<evidence type="ECO:0000256" key="4">
    <source>
        <dbReference type="PIRNR" id="PIRNR005690"/>
    </source>
</evidence>
<dbReference type="PANTHER" id="PTHR22550:SF5">
    <property type="entry name" value="LEUCINE ZIPPER PROTEIN 4"/>
    <property type="match status" value="1"/>
</dbReference>
<organism evidence="6 7">
    <name type="scientific">Halalkalibacter oceani</name>
    <dbReference type="NCBI Taxonomy" id="1653776"/>
    <lineage>
        <taxon>Bacteria</taxon>
        <taxon>Bacillati</taxon>
        <taxon>Bacillota</taxon>
        <taxon>Bacilli</taxon>
        <taxon>Bacillales</taxon>
        <taxon>Bacillaceae</taxon>
        <taxon>Halalkalibacter</taxon>
    </lineage>
</organism>
<feature type="transmembrane region" description="Helical" evidence="5">
    <location>
        <begin position="281"/>
        <end position="302"/>
    </location>
</feature>
<evidence type="ECO:0000256" key="5">
    <source>
        <dbReference type="SAM" id="Phobius"/>
    </source>
</evidence>
<keyword evidence="5" id="KW-0812">Transmembrane</keyword>
<dbReference type="EMBL" id="JAMBOL010000002">
    <property type="protein sequence ID" value="MCM3713307.1"/>
    <property type="molecule type" value="Genomic_DNA"/>
</dbReference>
<evidence type="ECO:0000256" key="1">
    <source>
        <dbReference type="ARBA" id="ARBA00004141"/>
    </source>
</evidence>
<dbReference type="InterPro" id="IPR004995">
    <property type="entry name" value="Spore_Ger"/>
</dbReference>
<dbReference type="RefSeq" id="WP_251222114.1">
    <property type="nucleotide sequence ID" value="NZ_JAMBOL010000002.1"/>
</dbReference>
<keyword evidence="5" id="KW-1133">Transmembrane helix</keyword>
<keyword evidence="3 4" id="KW-0472">Membrane</keyword>
<dbReference type="GO" id="GO:0009847">
    <property type="term" value="P:spore germination"/>
    <property type="evidence" value="ECO:0007669"/>
    <property type="project" value="UniProtKB-UniRule"/>
</dbReference>
<dbReference type="PIRSF" id="PIRSF005690">
    <property type="entry name" value="GerBA"/>
    <property type="match status" value="1"/>
</dbReference>
<protein>
    <submittedName>
        <fullName evidence="6">Spore germination protein</fullName>
    </submittedName>
</protein>
<evidence type="ECO:0000256" key="3">
    <source>
        <dbReference type="ARBA" id="ARBA00023136"/>
    </source>
</evidence>
<evidence type="ECO:0000313" key="6">
    <source>
        <dbReference type="EMBL" id="MCM3713307.1"/>
    </source>
</evidence>
<comment type="subcellular location">
    <subcellularLocation>
        <location evidence="4">Cell membrane</location>
    </subcellularLocation>
    <subcellularLocation>
        <location evidence="1">Membrane</location>
        <topology evidence="1">Multi-pass membrane protein</topology>
    </subcellularLocation>
</comment>
<comment type="similarity">
    <text evidence="2 4">Belongs to the GerABKA family.</text>
</comment>
<keyword evidence="7" id="KW-1185">Reference proteome</keyword>
<feature type="transmembrane region" description="Helical" evidence="5">
    <location>
        <begin position="353"/>
        <end position="374"/>
    </location>
</feature>
<dbReference type="Proteomes" id="UP001139179">
    <property type="component" value="Unassembled WGS sequence"/>
</dbReference>
<dbReference type="Pfam" id="PF03323">
    <property type="entry name" value="GerA"/>
    <property type="match status" value="1"/>
</dbReference>
<dbReference type="GO" id="GO:0005886">
    <property type="term" value="C:plasma membrane"/>
    <property type="evidence" value="ECO:0007669"/>
    <property type="project" value="UniProtKB-SubCell"/>
</dbReference>
<evidence type="ECO:0000313" key="7">
    <source>
        <dbReference type="Proteomes" id="UP001139179"/>
    </source>
</evidence>
<dbReference type="AlphaFoldDB" id="A0A9X2DQ36"/>